<dbReference type="Proteomes" id="UP000305546">
    <property type="component" value="Unassembled WGS sequence"/>
</dbReference>
<accession>A0A5C4LSA8</accession>
<gene>
    <name evidence="1" type="ORF">FG385_32670</name>
</gene>
<dbReference type="AlphaFoldDB" id="A0A5C4LSA8"/>
<protein>
    <submittedName>
        <fullName evidence="1">Uncharacterized protein</fullName>
    </submittedName>
</protein>
<name>A0A5C4LSA8_9PSEU</name>
<proteinExistence type="predicted"/>
<comment type="caution">
    <text evidence="1">The sequence shown here is derived from an EMBL/GenBank/DDBJ whole genome shotgun (WGS) entry which is preliminary data.</text>
</comment>
<organism evidence="1 2">
    <name type="scientific">Amycolatopsis alkalitolerans</name>
    <dbReference type="NCBI Taxonomy" id="2547244"/>
    <lineage>
        <taxon>Bacteria</taxon>
        <taxon>Bacillati</taxon>
        <taxon>Actinomycetota</taxon>
        <taxon>Actinomycetes</taxon>
        <taxon>Pseudonocardiales</taxon>
        <taxon>Pseudonocardiaceae</taxon>
        <taxon>Amycolatopsis</taxon>
    </lineage>
</organism>
<keyword evidence="2" id="KW-1185">Reference proteome</keyword>
<evidence type="ECO:0000313" key="1">
    <source>
        <dbReference type="EMBL" id="TNC19278.1"/>
    </source>
</evidence>
<evidence type="ECO:0000313" key="2">
    <source>
        <dbReference type="Proteomes" id="UP000305546"/>
    </source>
</evidence>
<reference evidence="1 2" key="1">
    <citation type="submission" date="2019-06" db="EMBL/GenBank/DDBJ databases">
        <title>Amycolatopsis alkalitolerans sp. nov., isolated from Gastrodia elata Blume.</title>
        <authorList>
            <person name="Narsing Rao M.P."/>
            <person name="Li W.J."/>
        </authorList>
    </citation>
    <scope>NUCLEOTIDE SEQUENCE [LARGE SCALE GENOMIC DNA]</scope>
    <source>
        <strain evidence="1 2">SYSUP0005</strain>
    </source>
</reference>
<dbReference type="EMBL" id="VDFW01000053">
    <property type="protein sequence ID" value="TNC19278.1"/>
    <property type="molecule type" value="Genomic_DNA"/>
</dbReference>
<sequence length="27" mass="2728">MVVNSGRPVSEVARDLGINEGTLGVTG</sequence>